<comment type="caution">
    <text evidence="2">The sequence shown here is derived from an EMBL/GenBank/DDBJ whole genome shotgun (WGS) entry which is preliminary data.</text>
</comment>
<dbReference type="PANTHER" id="PTHR38645:SF1">
    <property type="entry name" value="YALI0F12243P"/>
    <property type="match status" value="1"/>
</dbReference>
<proteinExistence type="predicted"/>
<evidence type="ECO:0000256" key="1">
    <source>
        <dbReference type="SAM" id="MobiDB-lite"/>
    </source>
</evidence>
<feature type="compositionally biased region" description="Polar residues" evidence="1">
    <location>
        <begin position="1"/>
        <end position="14"/>
    </location>
</feature>
<name>A0A9N9C904_9GLOM</name>
<gene>
    <name evidence="2" type="ORF">FCALED_LOCUS8295</name>
</gene>
<evidence type="ECO:0000313" key="2">
    <source>
        <dbReference type="EMBL" id="CAG8595013.1"/>
    </source>
</evidence>
<dbReference type="EMBL" id="CAJVPQ010002380">
    <property type="protein sequence ID" value="CAG8595013.1"/>
    <property type="molecule type" value="Genomic_DNA"/>
</dbReference>
<reference evidence="2" key="1">
    <citation type="submission" date="2021-06" db="EMBL/GenBank/DDBJ databases">
        <authorList>
            <person name="Kallberg Y."/>
            <person name="Tangrot J."/>
            <person name="Rosling A."/>
        </authorList>
    </citation>
    <scope>NUCLEOTIDE SEQUENCE</scope>
    <source>
        <strain evidence="2">UK204</strain>
    </source>
</reference>
<dbReference type="Proteomes" id="UP000789570">
    <property type="component" value="Unassembled WGS sequence"/>
</dbReference>
<accession>A0A9N9C904</accession>
<sequence>VKNNSMEQSGQSPDNGGRPEESPEAALMASFRVAAESVTQLYKTSLNQKTKYHDAGYGQCLQDLMGFISSHPSVQRQTTGDGRDAFISVQDLCIFINSKTEQLKSVSRRCRDEGMNARLQTQQSQHHHHQQFLPEQTSTFQTSNVQICPTSNIPTAVAVFENTYEAFNFSLPEHVMYNPVQREIDCIDTGQEGGIGIFAGNDSLKRRYNGSNELNFQGRSTFYDCSFYEPPTKKGRLRKEE</sequence>
<feature type="region of interest" description="Disordered" evidence="1">
    <location>
        <begin position="1"/>
        <end position="24"/>
    </location>
</feature>
<organism evidence="2 3">
    <name type="scientific">Funneliformis caledonium</name>
    <dbReference type="NCBI Taxonomy" id="1117310"/>
    <lineage>
        <taxon>Eukaryota</taxon>
        <taxon>Fungi</taxon>
        <taxon>Fungi incertae sedis</taxon>
        <taxon>Mucoromycota</taxon>
        <taxon>Glomeromycotina</taxon>
        <taxon>Glomeromycetes</taxon>
        <taxon>Glomerales</taxon>
        <taxon>Glomeraceae</taxon>
        <taxon>Funneliformis</taxon>
    </lineage>
</organism>
<dbReference type="OrthoDB" id="21418at2759"/>
<dbReference type="AlphaFoldDB" id="A0A9N9C904"/>
<protein>
    <submittedName>
        <fullName evidence="2">14052_t:CDS:1</fullName>
    </submittedName>
</protein>
<evidence type="ECO:0000313" key="3">
    <source>
        <dbReference type="Proteomes" id="UP000789570"/>
    </source>
</evidence>
<keyword evidence="3" id="KW-1185">Reference proteome</keyword>
<dbReference type="PANTHER" id="PTHR38645">
    <property type="entry name" value="CHROMOSOME 9, WHOLE GENOME SHOTGUN SEQUENCE"/>
    <property type="match status" value="1"/>
</dbReference>
<feature type="non-terminal residue" evidence="2">
    <location>
        <position position="1"/>
    </location>
</feature>